<evidence type="ECO:0000313" key="1">
    <source>
        <dbReference type="EMBL" id="ALV07246.1"/>
    </source>
</evidence>
<dbReference type="AlphaFoldDB" id="A0A0U3L7I2"/>
<dbReference type="STRING" id="76731.RD2015_2781"/>
<dbReference type="Proteomes" id="UP000060699">
    <property type="component" value="Chromosome"/>
</dbReference>
<evidence type="ECO:0000313" key="2">
    <source>
        <dbReference type="Proteomes" id="UP000060699"/>
    </source>
</evidence>
<dbReference type="RefSeq" id="WP_170156672.1">
    <property type="nucleotide sequence ID" value="NZ_CP013729.1"/>
</dbReference>
<organism evidence="1 2">
    <name type="scientific">Roseateles depolymerans</name>
    <dbReference type="NCBI Taxonomy" id="76731"/>
    <lineage>
        <taxon>Bacteria</taxon>
        <taxon>Pseudomonadati</taxon>
        <taxon>Pseudomonadota</taxon>
        <taxon>Betaproteobacteria</taxon>
        <taxon>Burkholderiales</taxon>
        <taxon>Sphaerotilaceae</taxon>
        <taxon>Roseateles</taxon>
    </lineage>
</organism>
<reference evidence="1 2" key="1">
    <citation type="submission" date="2015-12" db="EMBL/GenBank/DDBJ databases">
        <title>Complete genome of Roseateles depolymerans KCTC 42856.</title>
        <authorList>
            <person name="Kim K.M."/>
        </authorList>
    </citation>
    <scope>NUCLEOTIDE SEQUENCE [LARGE SCALE GENOMIC DNA]</scope>
    <source>
        <strain evidence="1 2">KCTC 42856</strain>
    </source>
</reference>
<keyword evidence="2" id="KW-1185">Reference proteome</keyword>
<dbReference type="KEGG" id="rdp:RD2015_2781"/>
<gene>
    <name evidence="1" type="ORF">RD2015_2781</name>
</gene>
<protein>
    <submittedName>
        <fullName evidence="1">Uncharacterized protein</fullName>
    </submittedName>
</protein>
<name>A0A0U3L7I2_9BURK</name>
<sequence>MSPTLPPADRDPNLRKRDLALNILMAAAVIDALVIYALLWSLTPR</sequence>
<proteinExistence type="predicted"/>
<dbReference type="EMBL" id="CP013729">
    <property type="protein sequence ID" value="ALV07246.1"/>
    <property type="molecule type" value="Genomic_DNA"/>
</dbReference>
<accession>A0A0U3L7I2</accession>